<name>A0A3D8J322_9HELI</name>
<keyword evidence="3" id="KW-1185">Reference proteome</keyword>
<proteinExistence type="predicted"/>
<sequence>MQNTIYDLTTEILNDFLNSAESYAEFNNDLGNKLLQVLETQKISVEENFDFIRKAIADFFYKNGLNAFALFLNHTLKITTTIKNRNDNLYTHFLFIWIEKQNPKGLTPELFESILKYAKDNFEFDDNLLYRDVARGAVKKYFGLDSRDSLFFKDFDYVVKKFDYDFVQINKELRSIKQLDTSILLSENDKTFISNLLKHTDLKKLLILAAQETLEGKICYTNISAIELRKSFFDFVAQNLRVQVGKILGSQVSSLNQTCFVEEFIRGNKNLIIPILAKKILEIFHYHPDTISSLVLRFENKLRNNNPKLRTSTLKSQNVYTLEMIQTISAEFFSIQEEIYALKQELKTLDSDITKKDAEIQALQDDIKAKKAILQKINATYEHKKESLKDSSLSVVEQEALNISLSNFINEQKLILEDLENEQKKVDEINNEKNLISDKKKDLQQKIQQTHFKSQNQERNFDLLAQSFGEALLQNEI</sequence>
<dbReference type="OrthoDB" id="5315950at2"/>
<gene>
    <name evidence="2" type="ORF">CQA57_07485</name>
</gene>
<protein>
    <submittedName>
        <fullName evidence="2">Uncharacterized protein</fullName>
    </submittedName>
</protein>
<dbReference type="AlphaFoldDB" id="A0A3D8J322"/>
<dbReference type="RefSeq" id="WP_115579617.1">
    <property type="nucleotide sequence ID" value="NZ_NXLX01000025.1"/>
</dbReference>
<organism evidence="2 3">
    <name type="scientific">Helicobacter anseris</name>
    <dbReference type="NCBI Taxonomy" id="375926"/>
    <lineage>
        <taxon>Bacteria</taxon>
        <taxon>Pseudomonadati</taxon>
        <taxon>Campylobacterota</taxon>
        <taxon>Epsilonproteobacteria</taxon>
        <taxon>Campylobacterales</taxon>
        <taxon>Helicobacteraceae</taxon>
        <taxon>Helicobacter</taxon>
    </lineage>
</organism>
<feature type="coiled-coil region" evidence="1">
    <location>
        <begin position="409"/>
        <end position="449"/>
    </location>
</feature>
<dbReference type="EMBL" id="NXLX01000025">
    <property type="protein sequence ID" value="RDU71888.1"/>
    <property type="molecule type" value="Genomic_DNA"/>
</dbReference>
<feature type="coiled-coil region" evidence="1">
    <location>
        <begin position="346"/>
        <end position="380"/>
    </location>
</feature>
<evidence type="ECO:0000313" key="3">
    <source>
        <dbReference type="Proteomes" id="UP000256695"/>
    </source>
</evidence>
<evidence type="ECO:0000256" key="1">
    <source>
        <dbReference type="SAM" id="Coils"/>
    </source>
</evidence>
<comment type="caution">
    <text evidence="2">The sequence shown here is derived from an EMBL/GenBank/DDBJ whole genome shotgun (WGS) entry which is preliminary data.</text>
</comment>
<accession>A0A3D8J322</accession>
<evidence type="ECO:0000313" key="2">
    <source>
        <dbReference type="EMBL" id="RDU71888.1"/>
    </source>
</evidence>
<dbReference type="Proteomes" id="UP000256695">
    <property type="component" value="Unassembled WGS sequence"/>
</dbReference>
<keyword evidence="1" id="KW-0175">Coiled coil</keyword>
<reference evidence="2 3" key="1">
    <citation type="submission" date="2018-04" db="EMBL/GenBank/DDBJ databases">
        <title>Novel Campyloabacter and Helicobacter Species and Strains.</title>
        <authorList>
            <person name="Mannion A.J."/>
            <person name="Shen Z."/>
            <person name="Fox J.G."/>
        </authorList>
    </citation>
    <scope>NUCLEOTIDE SEQUENCE [LARGE SCALE GENOMIC DNA]</scope>
    <source>
        <strain evidence="2 3">MIT 04-9362</strain>
    </source>
</reference>